<protein>
    <submittedName>
        <fullName evidence="1">Uncharacterized protein</fullName>
    </submittedName>
</protein>
<name>A0AC59Y6X8_RANTA</name>
<accession>A0AC59Y6X8</accession>
<dbReference type="Proteomes" id="UP001162501">
    <property type="component" value="Chromosome 10"/>
</dbReference>
<reference evidence="1" key="2">
    <citation type="submission" date="2025-03" db="EMBL/GenBank/DDBJ databases">
        <authorList>
            <consortium name="ELIXIR-Norway"/>
            <consortium name="Elixir Norway"/>
        </authorList>
    </citation>
    <scope>NUCLEOTIDE SEQUENCE</scope>
</reference>
<gene>
    <name evidence="1" type="ORF">MRATA1EN22A_LOCUS2544</name>
</gene>
<organism evidence="1 2">
    <name type="scientific">Rangifer tarandus platyrhynchus</name>
    <name type="common">Svalbard reindeer</name>
    <dbReference type="NCBI Taxonomy" id="3082113"/>
    <lineage>
        <taxon>Eukaryota</taxon>
        <taxon>Metazoa</taxon>
        <taxon>Chordata</taxon>
        <taxon>Craniata</taxon>
        <taxon>Vertebrata</taxon>
        <taxon>Euteleostomi</taxon>
        <taxon>Mammalia</taxon>
        <taxon>Eutheria</taxon>
        <taxon>Laurasiatheria</taxon>
        <taxon>Artiodactyla</taxon>
        <taxon>Ruminantia</taxon>
        <taxon>Pecora</taxon>
        <taxon>Cervidae</taxon>
        <taxon>Odocoileinae</taxon>
        <taxon>Rangifer</taxon>
    </lineage>
</organism>
<proteinExistence type="predicted"/>
<evidence type="ECO:0000313" key="2">
    <source>
        <dbReference type="Proteomes" id="UP001162501"/>
    </source>
</evidence>
<reference evidence="1" key="1">
    <citation type="submission" date="2023-05" db="EMBL/GenBank/DDBJ databases">
        <authorList>
            <consortium name="ELIXIR-Norway"/>
        </authorList>
    </citation>
    <scope>NUCLEOTIDE SEQUENCE</scope>
</reference>
<dbReference type="EMBL" id="OX596094">
    <property type="protein sequence ID" value="CAM9439564.1"/>
    <property type="molecule type" value="Genomic_DNA"/>
</dbReference>
<sequence>MGAHSHFSLNARTSRQSPPNQWGWTHSKLPPMSLLPSRILCEEQRCAEQGVFIQGTSDPGTQLFRLRPSLFTHVHTHKAGVPPPPHQRDPWQPLRPEPKKNVLGMSDGETGRGWLLTGLEEVGEMRIWGGGRSSL</sequence>
<evidence type="ECO:0000313" key="1">
    <source>
        <dbReference type="EMBL" id="CAM9439564.1"/>
    </source>
</evidence>